<name>A0A2P4YEL4_9STRA</name>
<reference evidence="2 3" key="1">
    <citation type="journal article" date="2017" name="Genome Biol. Evol.">
        <title>Phytophthora megakarya and P. palmivora, closely related causal agents of cacao black pod rot, underwent increases in genome sizes and gene numbers by different mechanisms.</title>
        <authorList>
            <person name="Ali S.S."/>
            <person name="Shao J."/>
            <person name="Lary D.J."/>
            <person name="Kronmiller B."/>
            <person name="Shen D."/>
            <person name="Strem M.D."/>
            <person name="Amoako-Attah I."/>
            <person name="Akrofi A.Y."/>
            <person name="Begoude B.A."/>
            <person name="Ten Hoopen G.M."/>
            <person name="Coulibaly K."/>
            <person name="Kebe B.I."/>
            <person name="Melnick R.L."/>
            <person name="Guiltinan M.J."/>
            <person name="Tyler B.M."/>
            <person name="Meinhardt L.W."/>
            <person name="Bailey B.A."/>
        </authorList>
    </citation>
    <scope>NUCLEOTIDE SEQUENCE [LARGE SCALE GENOMIC DNA]</scope>
    <source>
        <strain evidence="3">sbr112.9</strain>
    </source>
</reference>
<dbReference type="EMBL" id="NCKW01003493">
    <property type="protein sequence ID" value="POM76233.1"/>
    <property type="molecule type" value="Genomic_DNA"/>
</dbReference>
<protein>
    <submittedName>
        <fullName evidence="2">Uncharacterized protein</fullName>
    </submittedName>
</protein>
<feature type="region of interest" description="Disordered" evidence="1">
    <location>
        <begin position="1"/>
        <end position="84"/>
    </location>
</feature>
<feature type="non-terminal residue" evidence="2">
    <location>
        <position position="141"/>
    </location>
</feature>
<feature type="compositionally biased region" description="Acidic residues" evidence="1">
    <location>
        <begin position="22"/>
        <end position="36"/>
    </location>
</feature>
<accession>A0A2P4YEL4</accession>
<proteinExistence type="predicted"/>
<evidence type="ECO:0000256" key="1">
    <source>
        <dbReference type="SAM" id="MobiDB-lite"/>
    </source>
</evidence>
<sequence>MPTSRPRSQGKQKRRRTGSSDSEPENISAEDDEDNEGGASECGITPGGDLGIVTNGDAVKDTVLDSDDGESSSEDDSLDEGAERELVCVSEEEGDAAEELPPSLFLQTAKNKAVMEEMQHSGWEYDASKFGPDPTYEDLYA</sequence>
<feature type="compositionally biased region" description="Basic residues" evidence="1">
    <location>
        <begin position="8"/>
        <end position="17"/>
    </location>
</feature>
<keyword evidence="3" id="KW-1185">Reference proteome</keyword>
<comment type="caution">
    <text evidence="2">The sequence shown here is derived from an EMBL/GenBank/DDBJ whole genome shotgun (WGS) entry which is preliminary data.</text>
</comment>
<evidence type="ECO:0000313" key="3">
    <source>
        <dbReference type="Proteomes" id="UP000237271"/>
    </source>
</evidence>
<feature type="compositionally biased region" description="Acidic residues" evidence="1">
    <location>
        <begin position="64"/>
        <end position="80"/>
    </location>
</feature>
<gene>
    <name evidence="2" type="ORF">PHPALM_6552</name>
</gene>
<organism evidence="2 3">
    <name type="scientific">Phytophthora palmivora</name>
    <dbReference type="NCBI Taxonomy" id="4796"/>
    <lineage>
        <taxon>Eukaryota</taxon>
        <taxon>Sar</taxon>
        <taxon>Stramenopiles</taxon>
        <taxon>Oomycota</taxon>
        <taxon>Peronosporomycetes</taxon>
        <taxon>Peronosporales</taxon>
        <taxon>Peronosporaceae</taxon>
        <taxon>Phytophthora</taxon>
    </lineage>
</organism>
<dbReference type="Proteomes" id="UP000237271">
    <property type="component" value="Unassembled WGS sequence"/>
</dbReference>
<evidence type="ECO:0000313" key="2">
    <source>
        <dbReference type="EMBL" id="POM76233.1"/>
    </source>
</evidence>
<dbReference type="AlphaFoldDB" id="A0A2P4YEL4"/>